<evidence type="ECO:0000256" key="1">
    <source>
        <dbReference type="SAM" id="Phobius"/>
    </source>
</evidence>
<keyword evidence="3" id="KW-1185">Reference proteome</keyword>
<feature type="transmembrane region" description="Helical" evidence="1">
    <location>
        <begin position="69"/>
        <end position="90"/>
    </location>
</feature>
<organism evidence="2 3">
    <name type="scientific">Hibiscus syriacus</name>
    <name type="common">Rose of Sharon</name>
    <dbReference type="NCBI Taxonomy" id="106335"/>
    <lineage>
        <taxon>Eukaryota</taxon>
        <taxon>Viridiplantae</taxon>
        <taxon>Streptophyta</taxon>
        <taxon>Embryophyta</taxon>
        <taxon>Tracheophyta</taxon>
        <taxon>Spermatophyta</taxon>
        <taxon>Magnoliopsida</taxon>
        <taxon>eudicotyledons</taxon>
        <taxon>Gunneridae</taxon>
        <taxon>Pentapetalae</taxon>
        <taxon>rosids</taxon>
        <taxon>malvids</taxon>
        <taxon>Malvales</taxon>
        <taxon>Malvaceae</taxon>
        <taxon>Malvoideae</taxon>
        <taxon>Hibiscus</taxon>
    </lineage>
</organism>
<keyword evidence="1" id="KW-0472">Membrane</keyword>
<evidence type="ECO:0000313" key="3">
    <source>
        <dbReference type="Proteomes" id="UP000436088"/>
    </source>
</evidence>
<evidence type="ECO:0000313" key="2">
    <source>
        <dbReference type="EMBL" id="KAE8705231.1"/>
    </source>
</evidence>
<feature type="transmembrane region" description="Helical" evidence="1">
    <location>
        <begin position="37"/>
        <end position="57"/>
    </location>
</feature>
<dbReference type="AlphaFoldDB" id="A0A6A3AKU5"/>
<comment type="caution">
    <text evidence="2">The sequence shown here is derived from an EMBL/GenBank/DDBJ whole genome shotgun (WGS) entry which is preliminary data.</text>
</comment>
<dbReference type="Proteomes" id="UP000436088">
    <property type="component" value="Unassembled WGS sequence"/>
</dbReference>
<keyword evidence="1" id="KW-1133">Transmembrane helix</keyword>
<name>A0A6A3AKU5_HIBSY</name>
<accession>A0A6A3AKU5</accession>
<keyword evidence="1" id="KW-0812">Transmembrane</keyword>
<protein>
    <submittedName>
        <fullName evidence="2">Uncharacterized protein</fullName>
    </submittedName>
</protein>
<dbReference type="EMBL" id="VEPZ02000982">
    <property type="protein sequence ID" value="KAE8705231.1"/>
    <property type="molecule type" value="Genomic_DNA"/>
</dbReference>
<proteinExistence type="predicted"/>
<gene>
    <name evidence="2" type="ORF">F3Y22_tig00110429pilonHSYRG00266</name>
</gene>
<reference evidence="2" key="1">
    <citation type="submission" date="2019-09" db="EMBL/GenBank/DDBJ databases">
        <title>Draft genome information of white flower Hibiscus syriacus.</title>
        <authorList>
            <person name="Kim Y.-M."/>
        </authorList>
    </citation>
    <scope>NUCLEOTIDE SEQUENCE [LARGE SCALE GENOMIC DNA]</scope>
    <source>
        <strain evidence="2">YM2019G1</strain>
    </source>
</reference>
<sequence length="100" mass="11564">MRFPRLIQATPNEYEPMEKYFREQAESYWHFVKHIEGVTGTLMVVLMAIAFTLAMHWFRRGRMSLPKPLNKLSALMLSGILTIYLSLFTLSSLSMESSSS</sequence>